<dbReference type="PANTHER" id="PTHR37536:SF1">
    <property type="entry name" value="ASPERGILLOPEPSIN, PUTAITVE (AFU_ORTHOLOGUE AFUA_7G01200)"/>
    <property type="match status" value="1"/>
</dbReference>
<dbReference type="Proteomes" id="UP000703269">
    <property type="component" value="Unassembled WGS sequence"/>
</dbReference>
<keyword evidence="4" id="KW-1185">Reference proteome</keyword>
<dbReference type="InterPro" id="IPR000250">
    <property type="entry name" value="Peptidase_G1"/>
</dbReference>
<organism evidence="3 4">
    <name type="scientific">Phanerochaete sordida</name>
    <dbReference type="NCBI Taxonomy" id="48140"/>
    <lineage>
        <taxon>Eukaryota</taxon>
        <taxon>Fungi</taxon>
        <taxon>Dikarya</taxon>
        <taxon>Basidiomycota</taxon>
        <taxon>Agaricomycotina</taxon>
        <taxon>Agaricomycetes</taxon>
        <taxon>Polyporales</taxon>
        <taxon>Phanerochaetaceae</taxon>
        <taxon>Phanerochaete</taxon>
    </lineage>
</organism>
<evidence type="ECO:0000313" key="4">
    <source>
        <dbReference type="Proteomes" id="UP000703269"/>
    </source>
</evidence>
<dbReference type="PRINTS" id="PR00977">
    <property type="entry name" value="SCYTLDPTASE"/>
</dbReference>
<evidence type="ECO:0000256" key="2">
    <source>
        <dbReference type="SAM" id="SignalP"/>
    </source>
</evidence>
<dbReference type="InterPro" id="IPR013320">
    <property type="entry name" value="ConA-like_dom_sf"/>
</dbReference>
<sequence length="272" mass="28400">MRSSILLVGALLAATAFAFPSSKQRFASRMARRANSTSHLTPAKFDATTARRAMYSSHPKITNETHVQYSSNWAGAVINSYAGAWSSVQGTFNVPVPGPAPGQSVGAASAWVGIDGDTCGSAILQTGVDFIYENGGVSYDAWFEWYPDYAYDFSGITISPGDSITAIVEAASTTLGYAYLINNSNGQEVGVEISSPYALCEQDAEWIVEDFEENGGLVPFANFGTVTFTNAGAYANAGGGLGPNAGIIFDIQQGSVLTSVSVGGGSVTVSYV</sequence>
<proteinExistence type="predicted"/>
<comment type="caution">
    <text evidence="3">The sequence shown here is derived from an EMBL/GenBank/DDBJ whole genome shotgun (WGS) entry which is preliminary data.</text>
</comment>
<dbReference type="Pfam" id="PF01828">
    <property type="entry name" value="Peptidase_A4"/>
    <property type="match status" value="1"/>
</dbReference>
<dbReference type="GO" id="GO:0006508">
    <property type="term" value="P:proteolysis"/>
    <property type="evidence" value="ECO:0007669"/>
    <property type="project" value="InterPro"/>
</dbReference>
<name>A0A9P3GJW9_9APHY</name>
<evidence type="ECO:0000313" key="3">
    <source>
        <dbReference type="EMBL" id="GJE96336.1"/>
    </source>
</evidence>
<feature type="active site" description="Proton acceptor" evidence="1">
    <location>
        <position position="209"/>
    </location>
</feature>
<feature type="signal peptide" evidence="2">
    <location>
        <begin position="1"/>
        <end position="18"/>
    </location>
</feature>
<reference evidence="3 4" key="1">
    <citation type="submission" date="2021-08" db="EMBL/GenBank/DDBJ databases">
        <title>Draft Genome Sequence of Phanerochaete sordida strain YK-624.</title>
        <authorList>
            <person name="Mori T."/>
            <person name="Dohra H."/>
            <person name="Suzuki T."/>
            <person name="Kawagishi H."/>
            <person name="Hirai H."/>
        </authorList>
    </citation>
    <scope>NUCLEOTIDE SEQUENCE [LARGE SCALE GENOMIC DNA]</scope>
    <source>
        <strain evidence="3 4">YK-624</strain>
    </source>
</reference>
<dbReference type="CDD" id="cd13426">
    <property type="entry name" value="Peptidase_G1"/>
    <property type="match status" value="1"/>
</dbReference>
<dbReference type="OrthoDB" id="2862635at2759"/>
<feature type="chain" id="PRO_5040109733" evidence="2">
    <location>
        <begin position="19"/>
        <end position="272"/>
    </location>
</feature>
<dbReference type="SUPFAM" id="SSF49899">
    <property type="entry name" value="Concanavalin A-like lectins/glucanases"/>
    <property type="match status" value="1"/>
</dbReference>
<dbReference type="AlphaFoldDB" id="A0A9P3GJW9"/>
<dbReference type="GO" id="GO:0070007">
    <property type="term" value="F:glutamic-type endopeptidase activity"/>
    <property type="evidence" value="ECO:0007669"/>
    <property type="project" value="InterPro"/>
</dbReference>
<protein>
    <submittedName>
        <fullName evidence="3">Peptidase G1 domain-containing protein</fullName>
    </submittedName>
</protein>
<dbReference type="Gene3D" id="2.60.120.700">
    <property type="entry name" value="Peptidase G1"/>
    <property type="match status" value="1"/>
</dbReference>
<accession>A0A9P3GJW9</accession>
<evidence type="ECO:0000256" key="1">
    <source>
        <dbReference type="PIRSR" id="PIRSR600250-50"/>
    </source>
</evidence>
<dbReference type="InterPro" id="IPR038656">
    <property type="entry name" value="Peptidase_G1_sf"/>
</dbReference>
<gene>
    <name evidence="3" type="ORF">PsYK624_125300</name>
</gene>
<dbReference type="PANTHER" id="PTHR37536">
    <property type="entry name" value="PUTATIVE (AFU_ORTHOLOGUE AFUA_3G02970)-RELATED"/>
    <property type="match status" value="1"/>
</dbReference>
<dbReference type="EMBL" id="BPQB01000058">
    <property type="protein sequence ID" value="GJE96336.1"/>
    <property type="molecule type" value="Genomic_DNA"/>
</dbReference>
<keyword evidence="2" id="KW-0732">Signal</keyword>